<proteinExistence type="predicted"/>
<evidence type="ECO:0000313" key="3">
    <source>
        <dbReference type="EMBL" id="KAG6592964.1"/>
    </source>
</evidence>
<gene>
    <name evidence="3" type="ORF">SDJN03_12440</name>
</gene>
<feature type="non-terminal residue" evidence="3">
    <location>
        <position position="1"/>
    </location>
</feature>
<keyword evidence="2" id="KW-0812">Transmembrane</keyword>
<keyword evidence="2" id="KW-1133">Transmembrane helix</keyword>
<dbReference type="AlphaFoldDB" id="A0AAV6N853"/>
<evidence type="ECO:0000256" key="2">
    <source>
        <dbReference type="SAM" id="Phobius"/>
    </source>
</evidence>
<reference evidence="3 4" key="1">
    <citation type="journal article" date="2021" name="Hortic Res">
        <title>The domestication of Cucurbita argyrosperma as revealed by the genome of its wild relative.</title>
        <authorList>
            <person name="Barrera-Redondo J."/>
            <person name="Sanchez-de la Vega G."/>
            <person name="Aguirre-Liguori J.A."/>
            <person name="Castellanos-Morales G."/>
            <person name="Gutierrez-Guerrero Y.T."/>
            <person name="Aguirre-Dugua X."/>
            <person name="Aguirre-Planter E."/>
            <person name="Tenaillon M.I."/>
            <person name="Lira-Saade R."/>
            <person name="Eguiarte L.E."/>
        </authorList>
    </citation>
    <scope>NUCLEOTIDE SEQUENCE [LARGE SCALE GENOMIC DNA]</scope>
    <source>
        <strain evidence="3">JBR-2021</strain>
    </source>
</reference>
<feature type="region of interest" description="Disordered" evidence="1">
    <location>
        <begin position="193"/>
        <end position="213"/>
    </location>
</feature>
<sequence length="289" mass="31411">MMSRSQEDPQSGVGVLHEVSSLLLKILRSPPPPVAFSDHVLELSSVISSSSSRILPSSQMTSAGFASLLLGISLALMLCGSPLDVGTLYALLFNRSNAPERFQCLETNVNMKKPWVQPNQIVELFARGWSARGLQEKPSKGALVNEWTSTEYLEQTNQNKVEVTMHLVEELETNKRRGEARLTNVEMNLDGEQEDANETEVEKRMNDDSSSAGVKVAELQAPSIPGSWKSSPGLRFQLVGGPAKFPGVEPPAELKFPLRSPLPVCSFATRNSCVPAAKLQVEPLISGGI</sequence>
<accession>A0AAV6N853</accession>
<organism evidence="3 4">
    <name type="scientific">Cucurbita argyrosperma subsp. sororia</name>
    <dbReference type="NCBI Taxonomy" id="37648"/>
    <lineage>
        <taxon>Eukaryota</taxon>
        <taxon>Viridiplantae</taxon>
        <taxon>Streptophyta</taxon>
        <taxon>Embryophyta</taxon>
        <taxon>Tracheophyta</taxon>
        <taxon>Spermatophyta</taxon>
        <taxon>Magnoliopsida</taxon>
        <taxon>eudicotyledons</taxon>
        <taxon>Gunneridae</taxon>
        <taxon>Pentapetalae</taxon>
        <taxon>rosids</taxon>
        <taxon>fabids</taxon>
        <taxon>Cucurbitales</taxon>
        <taxon>Cucurbitaceae</taxon>
        <taxon>Cucurbiteae</taxon>
        <taxon>Cucurbita</taxon>
    </lineage>
</organism>
<evidence type="ECO:0000256" key="1">
    <source>
        <dbReference type="SAM" id="MobiDB-lite"/>
    </source>
</evidence>
<evidence type="ECO:0000313" key="4">
    <source>
        <dbReference type="Proteomes" id="UP000685013"/>
    </source>
</evidence>
<keyword evidence="4" id="KW-1185">Reference proteome</keyword>
<keyword evidence="2" id="KW-0472">Membrane</keyword>
<protein>
    <submittedName>
        <fullName evidence="3">Uncharacterized protein</fullName>
    </submittedName>
</protein>
<dbReference type="PANTHER" id="PTHR34781">
    <property type="entry name" value="TRANSMEMBRANE PROTEIN"/>
    <property type="match status" value="1"/>
</dbReference>
<feature type="transmembrane region" description="Helical" evidence="2">
    <location>
        <begin position="65"/>
        <end position="92"/>
    </location>
</feature>
<dbReference type="PANTHER" id="PTHR34781:SF2">
    <property type="entry name" value="TRANSMEMBRANE PROTEIN"/>
    <property type="match status" value="1"/>
</dbReference>
<dbReference type="Proteomes" id="UP000685013">
    <property type="component" value="Chromosome 8"/>
</dbReference>
<name>A0AAV6N853_9ROSI</name>
<comment type="caution">
    <text evidence="3">The sequence shown here is derived from an EMBL/GenBank/DDBJ whole genome shotgun (WGS) entry which is preliminary data.</text>
</comment>
<dbReference type="EMBL" id="JAGKQH010000008">
    <property type="protein sequence ID" value="KAG6592964.1"/>
    <property type="molecule type" value="Genomic_DNA"/>
</dbReference>